<accession>A0A5K6CM15</accession>
<dbReference type="AlphaFoldDB" id="A0A5K6CM15"/>
<evidence type="ECO:0000313" key="2">
    <source>
        <dbReference type="Proteomes" id="UP000006924"/>
    </source>
</evidence>
<organism evidence="1 2">
    <name type="scientific">Acinetobacter baumannii (strain AB307-0294)</name>
    <dbReference type="NCBI Taxonomy" id="557600"/>
    <lineage>
        <taxon>Bacteria</taxon>
        <taxon>Pseudomonadati</taxon>
        <taxon>Pseudomonadota</taxon>
        <taxon>Gammaproteobacteria</taxon>
        <taxon>Moraxellales</taxon>
        <taxon>Moraxellaceae</taxon>
        <taxon>Acinetobacter</taxon>
        <taxon>Acinetobacter calcoaceticus/baumannii complex</taxon>
    </lineage>
</organism>
<protein>
    <submittedName>
        <fullName evidence="1">Uncharacterized protein</fullName>
    </submittedName>
</protein>
<dbReference type="RefSeq" id="WP_001091373.1">
    <property type="nucleotide sequence ID" value="NZ_CP001172.1"/>
</dbReference>
<gene>
    <name evidence="1" type="ORF">ABBFA_00229</name>
</gene>
<sequence>MNTFNKFASFDSDEEVLAAQHFNYFKNEQNCDNLMYTIGKEIGPIARTKNDMNFAKFILKAKKNIKQIKLKNVEPTVSIKIDSTKENERFFISLLSSQIRLACMLYFLELRHEKGEAFAVIGDDTKTWFDAQCPHYNGEVKYLDNIFQMLNYVKPDYIMFFNDFYKEHKESSEDFESGLGLILLDKNGNPLQKVNLKFFDLRNAPTHAFRLNSPSPKDDFDMAESFDRPLFN</sequence>
<dbReference type="KEGG" id="abb:ABBFA_00229"/>
<dbReference type="Proteomes" id="UP000006924">
    <property type="component" value="Chromosome"/>
</dbReference>
<evidence type="ECO:0000313" key="1">
    <source>
        <dbReference type="EMBL" id="ATY42703.1"/>
    </source>
</evidence>
<name>A0A5K6CM15_ACIB3</name>
<proteinExistence type="predicted"/>
<reference evidence="1 2" key="1">
    <citation type="journal article" date="2008" name="J. Bacteriol.">
        <title>Comparative genome sequence analysis of multidrug-resistant Acinetobacter baumannii.</title>
        <authorList>
            <person name="Adams M.D."/>
            <person name="Goglin K."/>
            <person name="Molyneaux N."/>
            <person name="Hujer K.M."/>
            <person name="Lavender H."/>
            <person name="Jamison J.J."/>
            <person name="MacDonald I.J."/>
            <person name="Martin K.M."/>
            <person name="Russo T."/>
            <person name="Campagnari A.A."/>
            <person name="Hujer A.M."/>
            <person name="Bonomo R.A."/>
            <person name="Gill S.R."/>
        </authorList>
    </citation>
    <scope>NUCLEOTIDE SEQUENCE [LARGE SCALE GENOMIC DNA]</scope>
    <source>
        <strain evidence="1 2">AB307-0294</strain>
    </source>
</reference>
<dbReference type="EMBL" id="CP001172">
    <property type="protein sequence ID" value="ATY42703.1"/>
    <property type="molecule type" value="Genomic_DNA"/>
</dbReference>